<organism evidence="1">
    <name type="scientific">Hyperionvirus sp</name>
    <dbReference type="NCBI Taxonomy" id="2487770"/>
    <lineage>
        <taxon>Viruses</taxon>
        <taxon>Varidnaviria</taxon>
        <taxon>Bamfordvirae</taxon>
        <taxon>Nucleocytoviricota</taxon>
        <taxon>Megaviricetes</taxon>
        <taxon>Imitervirales</taxon>
        <taxon>Mimiviridae</taxon>
        <taxon>Klosneuvirinae</taxon>
    </lineage>
</organism>
<accession>A0A3G5AAE4</accession>
<protein>
    <submittedName>
        <fullName evidence="1">Uncharacterized protein</fullName>
    </submittedName>
</protein>
<evidence type="ECO:0000313" key="1">
    <source>
        <dbReference type="EMBL" id="AYV82813.1"/>
    </source>
</evidence>
<proteinExistence type="predicted"/>
<dbReference type="EMBL" id="MK072384">
    <property type="protein sequence ID" value="AYV82813.1"/>
    <property type="molecule type" value="Genomic_DNA"/>
</dbReference>
<gene>
    <name evidence="1" type="ORF">Hyperionvirus2_181</name>
</gene>
<name>A0A3G5AAE4_9VIRU</name>
<sequence length="41" mass="4630">MIFTGKIDPLKVFKVLLLAKVQSHILEKTMHGVNDEFIGFA</sequence>
<reference evidence="1" key="1">
    <citation type="submission" date="2018-10" db="EMBL/GenBank/DDBJ databases">
        <title>Hidden diversity of soil giant viruses.</title>
        <authorList>
            <person name="Schulz F."/>
            <person name="Alteio L."/>
            <person name="Goudeau D."/>
            <person name="Ryan E.M."/>
            <person name="Malmstrom R.R."/>
            <person name="Blanchard J."/>
            <person name="Woyke T."/>
        </authorList>
    </citation>
    <scope>NUCLEOTIDE SEQUENCE</scope>
    <source>
        <strain evidence="1">HYV1</strain>
    </source>
</reference>